<dbReference type="Gene3D" id="3.30.70.330">
    <property type="match status" value="2"/>
</dbReference>
<feature type="non-terminal residue" evidence="8">
    <location>
        <position position="284"/>
    </location>
</feature>
<dbReference type="OrthoDB" id="267048at2759"/>
<reference evidence="8" key="1">
    <citation type="submission" date="2022-07" db="EMBL/GenBank/DDBJ databases">
        <title>Phylogenomic reconstructions and comparative analyses of Kickxellomycotina fungi.</title>
        <authorList>
            <person name="Reynolds N.K."/>
            <person name="Stajich J.E."/>
            <person name="Barry K."/>
            <person name="Grigoriev I.V."/>
            <person name="Crous P."/>
            <person name="Smith M.E."/>
        </authorList>
    </citation>
    <scope>NUCLEOTIDE SEQUENCE</scope>
    <source>
        <strain evidence="8">NRRL 1566</strain>
    </source>
</reference>
<evidence type="ECO:0000256" key="1">
    <source>
        <dbReference type="ARBA" id="ARBA00004123"/>
    </source>
</evidence>
<evidence type="ECO:0000256" key="6">
    <source>
        <dbReference type="SAM" id="MobiDB-lite"/>
    </source>
</evidence>
<dbReference type="GO" id="GO:0005634">
    <property type="term" value="C:nucleus"/>
    <property type="evidence" value="ECO:0007669"/>
    <property type="project" value="UniProtKB-SubCell"/>
</dbReference>
<proteinExistence type="predicted"/>
<evidence type="ECO:0000313" key="8">
    <source>
        <dbReference type="EMBL" id="KAJ2844160.1"/>
    </source>
</evidence>
<name>A0A9W8IAI2_9FUNG</name>
<keyword evidence="3 5" id="KW-0694">RNA-binding</keyword>
<dbReference type="SUPFAM" id="SSF54928">
    <property type="entry name" value="RNA-binding domain, RBD"/>
    <property type="match status" value="2"/>
</dbReference>
<dbReference type="EMBL" id="JANBUW010001167">
    <property type="protein sequence ID" value="KAJ2844160.1"/>
    <property type="molecule type" value="Genomic_DNA"/>
</dbReference>
<dbReference type="PANTHER" id="PTHR48039">
    <property type="entry name" value="RNA-BINDING MOTIF PROTEIN 14B"/>
    <property type="match status" value="1"/>
</dbReference>
<dbReference type="InterPro" id="IPR000504">
    <property type="entry name" value="RRM_dom"/>
</dbReference>
<comment type="subcellular location">
    <subcellularLocation>
        <location evidence="1">Nucleus</location>
    </subcellularLocation>
</comment>
<dbReference type="Proteomes" id="UP001139887">
    <property type="component" value="Unassembled WGS sequence"/>
</dbReference>
<comment type="caution">
    <text evidence="8">The sequence shown here is derived from an EMBL/GenBank/DDBJ whole genome shotgun (WGS) entry which is preliminary data.</text>
</comment>
<sequence>MSELDTLFDTFDQQELLEQTSTAAASTESKKTSQPPEKYAKSMLFVRGVPKDATNEELEEFFSNVGPVRSCFVVGDKNTEESEGMPDGDKDAKSTGKNRGFGFVQFVLAEDAARAIEELAEVKFRDKKRLMLDFAMRKGMREPTDKKPSKRPRLDSKQNNGSDQPNKKQKTQTGVKVESRTVTISNIAAGVTKKRLVKRLKKAGNAHSIVYPAPFKGATEEQLKDGAGGSAHVTFSDHKAAKAAIKALDNHMFQGEKLSVKLKTEFINKGARLIIRNLPFKMRE</sequence>
<feature type="domain" description="RRM" evidence="7">
    <location>
        <begin position="180"/>
        <end position="265"/>
    </location>
</feature>
<evidence type="ECO:0000256" key="2">
    <source>
        <dbReference type="ARBA" id="ARBA00022737"/>
    </source>
</evidence>
<accession>A0A9W8IAI2</accession>
<dbReference type="InterPro" id="IPR051945">
    <property type="entry name" value="RRM_MRD1_RNA_proc_ribogen"/>
</dbReference>
<evidence type="ECO:0000256" key="3">
    <source>
        <dbReference type="ARBA" id="ARBA00022884"/>
    </source>
</evidence>
<dbReference type="Pfam" id="PF00076">
    <property type="entry name" value="RRM_1"/>
    <property type="match status" value="2"/>
</dbReference>
<keyword evidence="9" id="KW-1185">Reference proteome</keyword>
<evidence type="ECO:0000313" key="9">
    <source>
        <dbReference type="Proteomes" id="UP001139887"/>
    </source>
</evidence>
<feature type="domain" description="RRM" evidence="7">
    <location>
        <begin position="42"/>
        <end position="137"/>
    </location>
</feature>
<dbReference type="GO" id="GO:0003729">
    <property type="term" value="F:mRNA binding"/>
    <property type="evidence" value="ECO:0007669"/>
    <property type="project" value="TreeGrafter"/>
</dbReference>
<dbReference type="PROSITE" id="PS50102">
    <property type="entry name" value="RRM"/>
    <property type="match status" value="2"/>
</dbReference>
<protein>
    <submittedName>
        <fullName evidence="8">RNA recognition motif-containing protein</fullName>
    </submittedName>
</protein>
<evidence type="ECO:0000256" key="5">
    <source>
        <dbReference type="PROSITE-ProRule" id="PRU00176"/>
    </source>
</evidence>
<feature type="compositionally biased region" description="Polar residues" evidence="6">
    <location>
        <begin position="19"/>
        <end position="35"/>
    </location>
</feature>
<dbReference type="AlphaFoldDB" id="A0A9W8IAI2"/>
<evidence type="ECO:0000259" key="7">
    <source>
        <dbReference type="PROSITE" id="PS50102"/>
    </source>
</evidence>
<dbReference type="InterPro" id="IPR035979">
    <property type="entry name" value="RBD_domain_sf"/>
</dbReference>
<feature type="compositionally biased region" description="Basic and acidic residues" evidence="6">
    <location>
        <begin position="135"/>
        <end position="156"/>
    </location>
</feature>
<feature type="region of interest" description="Disordered" evidence="6">
    <location>
        <begin position="135"/>
        <end position="177"/>
    </location>
</feature>
<dbReference type="InterPro" id="IPR012677">
    <property type="entry name" value="Nucleotide-bd_a/b_plait_sf"/>
</dbReference>
<organism evidence="8 9">
    <name type="scientific">Coemansia brasiliensis</name>
    <dbReference type="NCBI Taxonomy" id="2650707"/>
    <lineage>
        <taxon>Eukaryota</taxon>
        <taxon>Fungi</taxon>
        <taxon>Fungi incertae sedis</taxon>
        <taxon>Zoopagomycota</taxon>
        <taxon>Kickxellomycotina</taxon>
        <taxon>Kickxellomycetes</taxon>
        <taxon>Kickxellales</taxon>
        <taxon>Kickxellaceae</taxon>
        <taxon>Coemansia</taxon>
    </lineage>
</organism>
<dbReference type="SMART" id="SM00360">
    <property type="entry name" value="RRM"/>
    <property type="match status" value="2"/>
</dbReference>
<feature type="region of interest" description="Disordered" evidence="6">
    <location>
        <begin position="19"/>
        <end position="39"/>
    </location>
</feature>
<keyword evidence="4" id="KW-0539">Nucleus</keyword>
<gene>
    <name evidence="8" type="primary">NOP4</name>
    <name evidence="8" type="ORF">IWW36_005287</name>
</gene>
<dbReference type="PANTHER" id="PTHR48039:SF5">
    <property type="entry name" value="RNA-BINDING PROTEIN 28"/>
    <property type="match status" value="1"/>
</dbReference>
<evidence type="ECO:0000256" key="4">
    <source>
        <dbReference type="ARBA" id="ARBA00023242"/>
    </source>
</evidence>
<keyword evidence="2" id="KW-0677">Repeat</keyword>